<dbReference type="PANTHER" id="PTHR43811:SF19">
    <property type="entry name" value="39 KDA FK506-BINDING NUCLEAR PROTEIN"/>
    <property type="match status" value="1"/>
</dbReference>
<evidence type="ECO:0000256" key="2">
    <source>
        <dbReference type="ARBA" id="ARBA00006577"/>
    </source>
</evidence>
<evidence type="ECO:0000256" key="7">
    <source>
        <dbReference type="SAM" id="SignalP"/>
    </source>
</evidence>
<gene>
    <name evidence="9" type="ORF">GCM10009810_03370</name>
</gene>
<dbReference type="InterPro" id="IPR001179">
    <property type="entry name" value="PPIase_FKBP_dom"/>
</dbReference>
<dbReference type="EMBL" id="BAAAPN010000009">
    <property type="protein sequence ID" value="GAA1746111.1"/>
    <property type="molecule type" value="Genomic_DNA"/>
</dbReference>
<dbReference type="PANTHER" id="PTHR43811">
    <property type="entry name" value="FKBP-TYPE PEPTIDYL-PROLYL CIS-TRANS ISOMERASE FKPA"/>
    <property type="match status" value="1"/>
</dbReference>
<keyword evidence="4 6" id="KW-0697">Rotamase</keyword>
<proteinExistence type="inferred from homology"/>
<dbReference type="PROSITE" id="PS51257">
    <property type="entry name" value="PROKAR_LIPOPROTEIN"/>
    <property type="match status" value="1"/>
</dbReference>
<accession>A0ABP4W2W9</accession>
<feature type="domain" description="PPIase FKBP-type" evidence="8">
    <location>
        <begin position="103"/>
        <end position="192"/>
    </location>
</feature>
<keyword evidence="5 6" id="KW-0413">Isomerase</keyword>
<evidence type="ECO:0000313" key="9">
    <source>
        <dbReference type="EMBL" id="GAA1746111.1"/>
    </source>
</evidence>
<comment type="catalytic activity">
    <reaction evidence="1 6">
        <text>[protein]-peptidylproline (omega=180) = [protein]-peptidylproline (omega=0)</text>
        <dbReference type="Rhea" id="RHEA:16237"/>
        <dbReference type="Rhea" id="RHEA-COMP:10747"/>
        <dbReference type="Rhea" id="RHEA-COMP:10748"/>
        <dbReference type="ChEBI" id="CHEBI:83833"/>
        <dbReference type="ChEBI" id="CHEBI:83834"/>
        <dbReference type="EC" id="5.2.1.8"/>
    </reaction>
</comment>
<name>A0ABP4W2W9_9MICO</name>
<feature type="signal peptide" evidence="7">
    <location>
        <begin position="1"/>
        <end position="27"/>
    </location>
</feature>
<dbReference type="Proteomes" id="UP001501475">
    <property type="component" value="Unassembled WGS sequence"/>
</dbReference>
<reference evidence="10" key="1">
    <citation type="journal article" date="2019" name="Int. J. Syst. Evol. Microbiol.">
        <title>The Global Catalogue of Microorganisms (GCM) 10K type strain sequencing project: providing services to taxonomists for standard genome sequencing and annotation.</title>
        <authorList>
            <consortium name="The Broad Institute Genomics Platform"/>
            <consortium name="The Broad Institute Genome Sequencing Center for Infectious Disease"/>
            <person name="Wu L."/>
            <person name="Ma J."/>
        </authorList>
    </citation>
    <scope>NUCLEOTIDE SEQUENCE [LARGE SCALE GENOMIC DNA]</scope>
    <source>
        <strain evidence="10">JCM 15591</strain>
    </source>
</reference>
<evidence type="ECO:0000256" key="4">
    <source>
        <dbReference type="ARBA" id="ARBA00023110"/>
    </source>
</evidence>
<evidence type="ECO:0000256" key="3">
    <source>
        <dbReference type="ARBA" id="ARBA00013194"/>
    </source>
</evidence>
<dbReference type="GO" id="GO:0016853">
    <property type="term" value="F:isomerase activity"/>
    <property type="evidence" value="ECO:0007669"/>
    <property type="project" value="UniProtKB-KW"/>
</dbReference>
<dbReference type="InterPro" id="IPR046357">
    <property type="entry name" value="PPIase_dom_sf"/>
</dbReference>
<evidence type="ECO:0000259" key="8">
    <source>
        <dbReference type="PROSITE" id="PS50059"/>
    </source>
</evidence>
<evidence type="ECO:0000256" key="1">
    <source>
        <dbReference type="ARBA" id="ARBA00000971"/>
    </source>
</evidence>
<keyword evidence="10" id="KW-1185">Reference proteome</keyword>
<protein>
    <recommendedName>
        <fullName evidence="3 6">peptidylprolyl isomerase</fullName>
        <ecNumber evidence="3 6">5.2.1.8</ecNumber>
    </recommendedName>
</protein>
<dbReference type="PROSITE" id="PS50059">
    <property type="entry name" value="FKBP_PPIASE"/>
    <property type="match status" value="2"/>
</dbReference>
<sequence length="337" mass="33796">MTSAFARPGRALIAAAAATTLALGVSACGSDDATSGNSSSSASGSATASAAPAVTDGEIADVKVTGGSEKEAPKVTFAKTPWGVGAYASAVLKEGSGDASTDKNVVVVDYTLVNATSGKVLDESYSTAAGGFNVGDESLLTGLRKALTGVKKGERVVVAIPPADAFGAQGNAQAGIGATDTLVFAFDVESLITPLAKAEGTTVAPKKGLPEVTWNDGKDAGFVMPTSDPPTKLVIQPLIEGKGATVKKGQTAVVTYTGALWRDGKVFDSSFKHSGTFSFPVGAGKVIAGWDKGVEGQKVGSRLLLVVPPDEGYGSAGSGDIKGTDTIVFVVDILAAY</sequence>
<dbReference type="RefSeq" id="WP_344061185.1">
    <property type="nucleotide sequence ID" value="NZ_BAAAPN010000009.1"/>
</dbReference>
<keyword evidence="7" id="KW-0732">Signal</keyword>
<feature type="domain" description="PPIase FKBP-type" evidence="8">
    <location>
        <begin position="249"/>
        <end position="337"/>
    </location>
</feature>
<feature type="chain" id="PRO_5047476112" description="peptidylprolyl isomerase" evidence="7">
    <location>
        <begin position="28"/>
        <end position="337"/>
    </location>
</feature>
<dbReference type="Gene3D" id="3.10.50.40">
    <property type="match status" value="2"/>
</dbReference>
<dbReference type="EC" id="5.2.1.8" evidence="3 6"/>
<evidence type="ECO:0000313" key="10">
    <source>
        <dbReference type="Proteomes" id="UP001501475"/>
    </source>
</evidence>
<comment type="similarity">
    <text evidence="2">Belongs to the FKBP-type PPIase family.</text>
</comment>
<organism evidence="9 10">
    <name type="scientific">Nostocoides vanveenii</name>
    <dbReference type="NCBI Taxonomy" id="330835"/>
    <lineage>
        <taxon>Bacteria</taxon>
        <taxon>Bacillati</taxon>
        <taxon>Actinomycetota</taxon>
        <taxon>Actinomycetes</taxon>
        <taxon>Micrococcales</taxon>
        <taxon>Intrasporangiaceae</taxon>
        <taxon>Nostocoides</taxon>
    </lineage>
</organism>
<dbReference type="Pfam" id="PF00254">
    <property type="entry name" value="FKBP_C"/>
    <property type="match status" value="2"/>
</dbReference>
<comment type="caution">
    <text evidence="9">The sequence shown here is derived from an EMBL/GenBank/DDBJ whole genome shotgun (WGS) entry which is preliminary data.</text>
</comment>
<evidence type="ECO:0000256" key="6">
    <source>
        <dbReference type="PROSITE-ProRule" id="PRU00277"/>
    </source>
</evidence>
<dbReference type="SUPFAM" id="SSF54534">
    <property type="entry name" value="FKBP-like"/>
    <property type="match status" value="2"/>
</dbReference>
<evidence type="ECO:0000256" key="5">
    <source>
        <dbReference type="ARBA" id="ARBA00023235"/>
    </source>
</evidence>